<evidence type="ECO:0000313" key="1">
    <source>
        <dbReference type="EMBL" id="KXJ89838.1"/>
    </source>
</evidence>
<name>A0A136IY82_9PEZI</name>
<proteinExistence type="predicted"/>
<organism evidence="1 2">
    <name type="scientific">Microdochium bolleyi</name>
    <dbReference type="NCBI Taxonomy" id="196109"/>
    <lineage>
        <taxon>Eukaryota</taxon>
        <taxon>Fungi</taxon>
        <taxon>Dikarya</taxon>
        <taxon>Ascomycota</taxon>
        <taxon>Pezizomycotina</taxon>
        <taxon>Sordariomycetes</taxon>
        <taxon>Xylariomycetidae</taxon>
        <taxon>Xylariales</taxon>
        <taxon>Microdochiaceae</taxon>
        <taxon>Microdochium</taxon>
    </lineage>
</organism>
<dbReference type="EMBL" id="KQ964254">
    <property type="protein sequence ID" value="KXJ89838.1"/>
    <property type="molecule type" value="Genomic_DNA"/>
</dbReference>
<gene>
    <name evidence="1" type="ORF">Micbo1qcDRAFT_11088</name>
</gene>
<accession>A0A136IY82</accession>
<evidence type="ECO:0000313" key="2">
    <source>
        <dbReference type="Proteomes" id="UP000070501"/>
    </source>
</evidence>
<reference evidence="2" key="1">
    <citation type="submission" date="2016-02" db="EMBL/GenBank/DDBJ databases">
        <title>Draft genome sequence of Microdochium bolleyi, a fungal endophyte of beachgrass.</title>
        <authorList>
            <consortium name="DOE Joint Genome Institute"/>
            <person name="David A.S."/>
            <person name="May G."/>
            <person name="Haridas S."/>
            <person name="Lim J."/>
            <person name="Wang M."/>
            <person name="Labutti K."/>
            <person name="Lipzen A."/>
            <person name="Barry K."/>
            <person name="Grigoriev I.V."/>
        </authorList>
    </citation>
    <scope>NUCLEOTIDE SEQUENCE [LARGE SCALE GENOMIC DNA]</scope>
    <source>
        <strain evidence="2">J235TASD1</strain>
    </source>
</reference>
<dbReference type="AlphaFoldDB" id="A0A136IY82"/>
<sequence>MRRGNDDLCDGEMVLQLGTRARPRRALVWQWSTMACPRFIFKNLHLRGTRRRALGFGTRQEAGQGHHRKKLLPRPDKCCAHRASAPSWCGPGDTLGLSTSKACDRRRSRSLSTPGNNTLERDSRRGCDVTPWLRLSRDSLLTGWWRH</sequence>
<protein>
    <submittedName>
        <fullName evidence="1">Uncharacterized protein</fullName>
    </submittedName>
</protein>
<dbReference type="InParanoid" id="A0A136IY82"/>
<keyword evidence="2" id="KW-1185">Reference proteome</keyword>
<dbReference type="Proteomes" id="UP000070501">
    <property type="component" value="Unassembled WGS sequence"/>
</dbReference>